<dbReference type="SUPFAM" id="SSF47781">
    <property type="entry name" value="RuvA domain 2-like"/>
    <property type="match status" value="1"/>
</dbReference>
<dbReference type="Pfam" id="PF14520">
    <property type="entry name" value="HHH_5"/>
    <property type="match status" value="1"/>
</dbReference>
<dbReference type="Gene3D" id="3.40.50.450">
    <property type="match status" value="1"/>
</dbReference>
<dbReference type="Gene3D" id="1.10.10.10">
    <property type="entry name" value="Winged helix-like DNA-binding domain superfamily/Winged helix DNA-binding domain"/>
    <property type="match status" value="1"/>
</dbReference>
<feature type="domain" description="Smf/DprA SLOG" evidence="2">
    <location>
        <begin position="79"/>
        <end position="287"/>
    </location>
</feature>
<dbReference type="InterPro" id="IPR010994">
    <property type="entry name" value="RuvA_2-like"/>
</dbReference>
<evidence type="ECO:0000313" key="4">
    <source>
        <dbReference type="EMBL" id="MEC5385118.1"/>
    </source>
</evidence>
<keyword evidence="5" id="KW-1185">Reference proteome</keyword>
<dbReference type="EMBL" id="JAYXHS010000001">
    <property type="protein sequence ID" value="MEC5385118.1"/>
    <property type="molecule type" value="Genomic_DNA"/>
</dbReference>
<gene>
    <name evidence="4" type="primary">dprA</name>
    <name evidence="4" type="ORF">VVD49_05245</name>
</gene>
<dbReference type="Proteomes" id="UP001331561">
    <property type="component" value="Unassembled WGS sequence"/>
</dbReference>
<name>A0ABU6K024_9RHOO</name>
<dbReference type="InterPro" id="IPR036388">
    <property type="entry name" value="WH-like_DNA-bd_sf"/>
</dbReference>
<dbReference type="PANTHER" id="PTHR43022:SF1">
    <property type="entry name" value="PROTEIN SMF"/>
    <property type="match status" value="1"/>
</dbReference>
<dbReference type="InterPro" id="IPR041614">
    <property type="entry name" value="DprA_WH"/>
</dbReference>
<dbReference type="InterPro" id="IPR003488">
    <property type="entry name" value="DprA"/>
</dbReference>
<sequence>MSKQELHSWLRLTSVPGIGPERQRQLLAAFGLPEQVFAAKRSALAEIIGNKLADQLLAHDAEVFIARAQAWIAEPGNHILTLADQAFPQSLLQTADPPCLIYAKGNIALLNRPAIALVGSRNATAQGNGNAEAFARALSQAGLTVISGLALGIDAAAHRGALGGSGSTVAVIGTGADRIYPASNADLARQIAESGVVISEFALGTPAAAYNFPRRNRLISGLSRGVLVVEAAVGSGSLITARMALEQGRDVFAIPGSIHSPLAKGCHQLIKQGAKLVESAQDVLEELRWDSSAPRLAGPATTQELPDETSRLLSLIGFDPVDPDTLSERAGLTADSLFAMLTVLELEGHVERLPGGRLQRIQ</sequence>
<dbReference type="NCBIfam" id="TIGR00732">
    <property type="entry name" value="dprA"/>
    <property type="match status" value="1"/>
</dbReference>
<dbReference type="PANTHER" id="PTHR43022">
    <property type="entry name" value="PROTEIN SMF"/>
    <property type="match status" value="1"/>
</dbReference>
<evidence type="ECO:0000313" key="5">
    <source>
        <dbReference type="Proteomes" id="UP001331561"/>
    </source>
</evidence>
<dbReference type="RefSeq" id="WP_327598082.1">
    <property type="nucleotide sequence ID" value="NZ_JAYXHS010000001.1"/>
</dbReference>
<proteinExistence type="inferred from homology"/>
<organism evidence="4 5">
    <name type="scientific">Uliginosibacterium silvisoli</name>
    <dbReference type="NCBI Taxonomy" id="3114758"/>
    <lineage>
        <taxon>Bacteria</taxon>
        <taxon>Pseudomonadati</taxon>
        <taxon>Pseudomonadota</taxon>
        <taxon>Betaproteobacteria</taxon>
        <taxon>Rhodocyclales</taxon>
        <taxon>Zoogloeaceae</taxon>
        <taxon>Uliginosibacterium</taxon>
    </lineage>
</organism>
<comment type="caution">
    <text evidence="4">The sequence shown here is derived from an EMBL/GenBank/DDBJ whole genome shotgun (WGS) entry which is preliminary data.</text>
</comment>
<reference evidence="4 5" key="1">
    <citation type="submission" date="2024-01" db="EMBL/GenBank/DDBJ databases">
        <title>Uliginosibacterium soil sp. nov.</title>
        <authorList>
            <person name="Lv Y."/>
        </authorList>
    </citation>
    <scope>NUCLEOTIDE SEQUENCE [LARGE SCALE GENOMIC DNA]</scope>
    <source>
        <strain evidence="4 5">H3</strain>
    </source>
</reference>
<accession>A0ABU6K024</accession>
<dbReference type="Pfam" id="PF02481">
    <property type="entry name" value="DNA_processg_A"/>
    <property type="match status" value="1"/>
</dbReference>
<dbReference type="Pfam" id="PF17782">
    <property type="entry name" value="WHD_DprA"/>
    <property type="match status" value="1"/>
</dbReference>
<evidence type="ECO:0000256" key="1">
    <source>
        <dbReference type="ARBA" id="ARBA00006525"/>
    </source>
</evidence>
<evidence type="ECO:0000259" key="3">
    <source>
        <dbReference type="Pfam" id="PF17782"/>
    </source>
</evidence>
<comment type="similarity">
    <text evidence="1">Belongs to the DprA/Smf family.</text>
</comment>
<protein>
    <submittedName>
        <fullName evidence="4">DNA-processing protein DprA</fullName>
    </submittedName>
</protein>
<dbReference type="InterPro" id="IPR057666">
    <property type="entry name" value="DrpA_SLOG"/>
</dbReference>
<feature type="domain" description="DprA winged helix" evidence="3">
    <location>
        <begin position="299"/>
        <end position="356"/>
    </location>
</feature>
<dbReference type="SUPFAM" id="SSF102405">
    <property type="entry name" value="MCP/YpsA-like"/>
    <property type="match status" value="1"/>
</dbReference>
<evidence type="ECO:0000259" key="2">
    <source>
        <dbReference type="Pfam" id="PF02481"/>
    </source>
</evidence>